<comment type="caution">
    <text evidence="2">The sequence shown here is derived from an EMBL/GenBank/DDBJ whole genome shotgun (WGS) entry which is preliminary data.</text>
</comment>
<keyword evidence="1" id="KW-0812">Transmembrane</keyword>
<dbReference type="RefSeq" id="WP_093072536.1">
    <property type="nucleotide sequence ID" value="NZ_FOGV01000008.1"/>
</dbReference>
<protein>
    <submittedName>
        <fullName evidence="2">Uncharacterized protein</fullName>
    </submittedName>
</protein>
<evidence type="ECO:0000313" key="3">
    <source>
        <dbReference type="Proteomes" id="UP000199318"/>
    </source>
</evidence>
<organism evidence="2 3">
    <name type="scientific">Salisediminibacterium halotolerans</name>
    <dbReference type="NCBI Taxonomy" id="517425"/>
    <lineage>
        <taxon>Bacteria</taxon>
        <taxon>Bacillati</taxon>
        <taxon>Bacillota</taxon>
        <taxon>Bacilli</taxon>
        <taxon>Bacillales</taxon>
        <taxon>Bacillaceae</taxon>
        <taxon>Salisediminibacterium</taxon>
    </lineage>
</organism>
<proteinExistence type="predicted"/>
<dbReference type="Proteomes" id="UP000199318">
    <property type="component" value="Unassembled WGS sequence"/>
</dbReference>
<reference evidence="3" key="1">
    <citation type="submission" date="2016-10" db="EMBL/GenBank/DDBJ databases">
        <authorList>
            <person name="de Groot N.N."/>
        </authorList>
    </citation>
    <scope>NUCLEOTIDE SEQUENCE [LARGE SCALE GENOMIC DNA]</scope>
    <source>
        <strain evidence="3">10nlg</strain>
    </source>
</reference>
<dbReference type="OrthoDB" id="2991072at2"/>
<name>A0A1H9SVZ7_9BACI</name>
<dbReference type="EMBL" id="FOGV01000008">
    <property type="protein sequence ID" value="SER88569.1"/>
    <property type="molecule type" value="Genomic_DNA"/>
</dbReference>
<gene>
    <name evidence="2" type="ORF">SAMN05444126_10822</name>
</gene>
<dbReference type="AlphaFoldDB" id="A0A1H9SVZ7"/>
<keyword evidence="1" id="KW-0472">Membrane</keyword>
<keyword evidence="3" id="KW-1185">Reference proteome</keyword>
<feature type="transmembrane region" description="Helical" evidence="1">
    <location>
        <begin position="32"/>
        <end position="52"/>
    </location>
</feature>
<accession>A0A1H9SVZ7</accession>
<keyword evidence="1" id="KW-1133">Transmembrane helix</keyword>
<evidence type="ECO:0000256" key="1">
    <source>
        <dbReference type="SAM" id="Phobius"/>
    </source>
</evidence>
<sequence length="61" mass="6939">MHTYTKNSLIIFLTGVLTLLFFEYSVGARFGIWHVFIIIAGAYGIYLNTLALKGEWSCARH</sequence>
<evidence type="ECO:0000313" key="2">
    <source>
        <dbReference type="EMBL" id="SER88569.1"/>
    </source>
</evidence>
<feature type="transmembrane region" description="Helical" evidence="1">
    <location>
        <begin position="7"/>
        <end position="26"/>
    </location>
</feature>